<feature type="transmembrane region" description="Helical" evidence="1">
    <location>
        <begin position="122"/>
        <end position="143"/>
    </location>
</feature>
<gene>
    <name evidence="3" type="ORF">Apa02nite_092440</name>
</gene>
<feature type="transmembrane region" description="Helical" evidence="1">
    <location>
        <begin position="235"/>
        <end position="255"/>
    </location>
</feature>
<evidence type="ECO:0000256" key="1">
    <source>
        <dbReference type="SAM" id="Phobius"/>
    </source>
</evidence>
<dbReference type="Proteomes" id="UP000624709">
    <property type="component" value="Unassembled WGS sequence"/>
</dbReference>
<organism evidence="3 4">
    <name type="scientific">Actinoplanes palleronii</name>
    <dbReference type="NCBI Taxonomy" id="113570"/>
    <lineage>
        <taxon>Bacteria</taxon>
        <taxon>Bacillati</taxon>
        <taxon>Actinomycetota</taxon>
        <taxon>Actinomycetes</taxon>
        <taxon>Micromonosporales</taxon>
        <taxon>Micromonosporaceae</taxon>
        <taxon>Actinoplanes</taxon>
    </lineage>
</organism>
<feature type="transmembrane region" description="Helical" evidence="1">
    <location>
        <begin position="429"/>
        <end position="448"/>
    </location>
</feature>
<feature type="transmembrane region" description="Helical" evidence="1">
    <location>
        <begin position="455"/>
        <end position="476"/>
    </location>
</feature>
<feature type="transmembrane region" description="Helical" evidence="1">
    <location>
        <begin position="155"/>
        <end position="177"/>
    </location>
</feature>
<keyword evidence="2" id="KW-0732">Signal</keyword>
<evidence type="ECO:0000313" key="3">
    <source>
        <dbReference type="EMBL" id="GIE73136.1"/>
    </source>
</evidence>
<proteinExistence type="predicted"/>
<feature type="transmembrane region" description="Helical" evidence="1">
    <location>
        <begin position="388"/>
        <end position="409"/>
    </location>
</feature>
<keyword evidence="1" id="KW-0812">Transmembrane</keyword>
<comment type="caution">
    <text evidence="3">The sequence shown here is derived from an EMBL/GenBank/DDBJ whole genome shotgun (WGS) entry which is preliminary data.</text>
</comment>
<keyword evidence="1" id="KW-0472">Membrane</keyword>
<feature type="transmembrane region" description="Helical" evidence="1">
    <location>
        <begin position="71"/>
        <end position="95"/>
    </location>
</feature>
<feature type="transmembrane region" description="Helical" evidence="1">
    <location>
        <begin position="496"/>
        <end position="516"/>
    </location>
</feature>
<sequence length="526" mass="53825">MTMTWLLVRRYRLPLLCWTALVTALCSTPSAYQSAYATAEQRRTAVVLAQNNPASTLVYGRLPDPGTAAQMFAWEIGAFVTILTAIMAVVVAVTLTRTAEDDGSLELLRGCGVPPMRPLHSALVILAVQSGVLAVACTGAVLATSRTADGVTGAGAAAFGAVVGLTFATVAAVTVLLAQVAATAGQARLLGFTALGAAFAARAIADTRHLGTLNRLSPLGLRAVTGPFTEDRWGALLPGLLAVVILGGTAVLLCARREFGAGLLPRRDRRGGRLRIRTTVGLAARLARPALLSWTVAVAAIGTLFAAMGSGTVEQQRDGEVGGFLGSQLGAGDPAAEYLAYCGTVVGIVVSTYAILSILAGLRAEDTGRTGLVLVTGVRRWAPTAAQAVVTAAGCLVVLTITGVISALITPSVLDGDDIGPRSLAYTVGQWPAAMASIGCATLLVGAFPRLSGLAWLPLLASSGLALLGELLGVPRRIQDLGFFRHVPDVAGPDPHVTPLLVLIAAGAVLVLLGAAGSTRRDLRAG</sequence>
<dbReference type="EMBL" id="BOMS01000165">
    <property type="protein sequence ID" value="GIE73136.1"/>
    <property type="molecule type" value="Genomic_DNA"/>
</dbReference>
<keyword evidence="4" id="KW-1185">Reference proteome</keyword>
<evidence type="ECO:0000256" key="2">
    <source>
        <dbReference type="SAM" id="SignalP"/>
    </source>
</evidence>
<feature type="transmembrane region" description="Helical" evidence="1">
    <location>
        <begin position="291"/>
        <end position="309"/>
    </location>
</feature>
<reference evidence="3 4" key="1">
    <citation type="submission" date="2021-01" db="EMBL/GenBank/DDBJ databases">
        <title>Whole genome shotgun sequence of Actinoplanes palleronii NBRC 14916.</title>
        <authorList>
            <person name="Komaki H."/>
            <person name="Tamura T."/>
        </authorList>
    </citation>
    <scope>NUCLEOTIDE SEQUENCE [LARGE SCALE GENOMIC DNA]</scope>
    <source>
        <strain evidence="3 4">NBRC 14916</strain>
    </source>
</reference>
<dbReference type="RefSeq" id="WP_203830776.1">
    <property type="nucleotide sequence ID" value="NZ_BAAATY010000058.1"/>
</dbReference>
<keyword evidence="1" id="KW-1133">Transmembrane helix</keyword>
<evidence type="ECO:0000313" key="4">
    <source>
        <dbReference type="Proteomes" id="UP000624709"/>
    </source>
</evidence>
<feature type="transmembrane region" description="Helical" evidence="1">
    <location>
        <begin position="338"/>
        <end position="362"/>
    </location>
</feature>
<feature type="transmembrane region" description="Helical" evidence="1">
    <location>
        <begin position="189"/>
        <end position="205"/>
    </location>
</feature>
<protein>
    <submittedName>
        <fullName evidence="3">ABC transporter permease</fullName>
    </submittedName>
</protein>
<feature type="signal peptide" evidence="2">
    <location>
        <begin position="1"/>
        <end position="33"/>
    </location>
</feature>
<feature type="chain" id="PRO_5046770619" evidence="2">
    <location>
        <begin position="34"/>
        <end position="526"/>
    </location>
</feature>
<accession>A0ABQ4BSA6</accession>
<name>A0ABQ4BSA6_9ACTN</name>